<protein>
    <submittedName>
        <fullName evidence="5">Relaxase/mobilization nuclease domain protein</fullName>
    </submittedName>
</protein>
<sequence length="731" mass="82061">MLGKVIRKTSASGGKGFGDVVRYVARDRDDQVALRERFGAPDMGTINLDCPLDTHEDRMSAIAILDSTAAAVQARRQTGHPAYHIEFSWKEGEHPTRQQVAQAADHVMRCVGMAEHQAIWAIHKDTDNDHVHLVVNRVHPDTHRIQKVPGWDWFTLDKAMREIEGVQGWRHDNGPWIAVQRERPGQKPELDIVRMSRTERAQRGLLKDPDMRVSDKAHRAEQNIGADAFQRWVAGSPGRAIKATLANPGATWETIHQAAAQYGCVIQHKGSGMIVTTTLDDGRVLAAKASQLGRWASKAELEKRLGPYRPPGAAQIEPSVTYQRVLDGGKGQLHGPGVRGDRADRTDRRLERQAARKDLAERFNQEQSALRARRPALRKALTERHRAERHMLTTELRQLRAAAIAEHKRDGMLPQVAIAYQAWLAAARREELQKRQTAERRELIAKIPRADVWRTWLEKQAEQGDEAAQAALRGIRYREQRKSKAYAQQDGIEGEELDPLRKLTVAALHAEIDHERQLVIYRGKDDREKFTDTGPRIVMHDKADDSLEAALRIAAQKYGGKVAITGSSAFRERAARQAVRLGITVTNDDLQAIVADEQAKLQAQRRPQADRVHEPPRRDHTPAVVEQPALAGAPQPELQPVLKQEAAQPQQMPRPPRVQRPDPPTDVLARWWNPKGQAERAAWSDLSEQRGGNRGAWGAWHAMRDYIDAEADVPASIAQAKASDRQRGRGR</sequence>
<reference evidence="5" key="1">
    <citation type="submission" date="2016-10" db="EMBL/GenBank/DDBJ databases">
        <title>Sequence of Gallionella enrichment culture.</title>
        <authorList>
            <person name="Poehlein A."/>
            <person name="Muehling M."/>
            <person name="Daniel R."/>
        </authorList>
    </citation>
    <scope>NUCLEOTIDE SEQUENCE</scope>
</reference>
<evidence type="ECO:0000259" key="2">
    <source>
        <dbReference type="Pfam" id="PF03432"/>
    </source>
</evidence>
<accession>A0A1J5R1U1</accession>
<dbReference type="InterPro" id="IPR005094">
    <property type="entry name" value="Endonuclease_MobA/VirD2"/>
</dbReference>
<gene>
    <name evidence="5" type="ORF">GALL_321210</name>
</gene>
<feature type="domain" description="Large polyvalent protein-associated" evidence="3">
    <location>
        <begin position="511"/>
        <end position="595"/>
    </location>
</feature>
<dbReference type="InterPro" id="IPR049751">
    <property type="entry name" value="TraI/MobA_relaxases"/>
</dbReference>
<evidence type="ECO:0000259" key="4">
    <source>
        <dbReference type="Pfam" id="PF22863"/>
    </source>
</evidence>
<dbReference type="NCBIfam" id="NF041893">
    <property type="entry name" value="TraI_MobP_relax"/>
    <property type="match status" value="1"/>
</dbReference>
<feature type="region of interest" description="Disordered" evidence="1">
    <location>
        <begin position="642"/>
        <end position="667"/>
    </location>
</feature>
<dbReference type="Pfam" id="PF22863">
    <property type="entry name" value="TraI_middle"/>
    <property type="match status" value="1"/>
</dbReference>
<evidence type="ECO:0000313" key="5">
    <source>
        <dbReference type="EMBL" id="OIQ86023.1"/>
    </source>
</evidence>
<evidence type="ECO:0000256" key="1">
    <source>
        <dbReference type="SAM" id="MobiDB-lite"/>
    </source>
</evidence>
<organism evidence="5">
    <name type="scientific">mine drainage metagenome</name>
    <dbReference type="NCBI Taxonomy" id="410659"/>
    <lineage>
        <taxon>unclassified sequences</taxon>
        <taxon>metagenomes</taxon>
        <taxon>ecological metagenomes</taxon>
    </lineage>
</organism>
<dbReference type="Pfam" id="PF03432">
    <property type="entry name" value="Relaxase"/>
    <property type="match status" value="1"/>
</dbReference>
<feature type="region of interest" description="Disordered" evidence="1">
    <location>
        <begin position="599"/>
        <end position="621"/>
    </location>
</feature>
<feature type="domain" description="TraI-like middle" evidence="4">
    <location>
        <begin position="215"/>
        <end position="310"/>
    </location>
</feature>
<feature type="domain" description="MobA/VirD2-like nuclease" evidence="2">
    <location>
        <begin position="69"/>
        <end position="169"/>
    </location>
</feature>
<proteinExistence type="predicted"/>
<dbReference type="EMBL" id="MLJW01000505">
    <property type="protein sequence ID" value="OIQ86023.1"/>
    <property type="molecule type" value="Genomic_DNA"/>
</dbReference>
<dbReference type="Pfam" id="PF18821">
    <property type="entry name" value="LPD7"/>
    <property type="match status" value="1"/>
</dbReference>
<feature type="compositionally biased region" description="Pro residues" evidence="1">
    <location>
        <begin position="652"/>
        <end position="664"/>
    </location>
</feature>
<comment type="caution">
    <text evidence="5">The sequence shown here is derived from an EMBL/GenBank/DDBJ whole genome shotgun (WGS) entry which is preliminary data.</text>
</comment>
<evidence type="ECO:0000259" key="3">
    <source>
        <dbReference type="Pfam" id="PF18821"/>
    </source>
</evidence>
<dbReference type="AlphaFoldDB" id="A0A1J5R1U1"/>
<dbReference type="InterPro" id="IPR040677">
    <property type="entry name" value="LPD7"/>
</dbReference>
<name>A0A1J5R1U1_9ZZZZ</name>
<dbReference type="InterPro" id="IPR054462">
    <property type="entry name" value="TraI_M"/>
</dbReference>
<feature type="compositionally biased region" description="Basic and acidic residues" evidence="1">
    <location>
        <begin position="607"/>
        <end position="621"/>
    </location>
</feature>